<organism evidence="1 2">
    <name type="scientific">Caerostris extrusa</name>
    <name type="common">Bark spider</name>
    <name type="synonym">Caerostris bankana</name>
    <dbReference type="NCBI Taxonomy" id="172846"/>
    <lineage>
        <taxon>Eukaryota</taxon>
        <taxon>Metazoa</taxon>
        <taxon>Ecdysozoa</taxon>
        <taxon>Arthropoda</taxon>
        <taxon>Chelicerata</taxon>
        <taxon>Arachnida</taxon>
        <taxon>Araneae</taxon>
        <taxon>Araneomorphae</taxon>
        <taxon>Entelegynae</taxon>
        <taxon>Araneoidea</taxon>
        <taxon>Araneidae</taxon>
        <taxon>Caerostris</taxon>
    </lineage>
</organism>
<dbReference type="Proteomes" id="UP001054945">
    <property type="component" value="Unassembled WGS sequence"/>
</dbReference>
<dbReference type="AlphaFoldDB" id="A0AAV4X8I8"/>
<protein>
    <submittedName>
        <fullName evidence="1">Uncharacterized protein</fullName>
    </submittedName>
</protein>
<sequence>MADKRGVRIIRFDDSGNGLIDRRVARCMFNKCTHRFCNGGPVNTCTMHPGVKETTHKKPPPQLFATPQHLLLRNPAVRCPTRSRTLQQNPLR</sequence>
<name>A0AAV4X8I8_CAEEX</name>
<dbReference type="EMBL" id="BPLR01017308">
    <property type="protein sequence ID" value="GIY90271.1"/>
    <property type="molecule type" value="Genomic_DNA"/>
</dbReference>
<comment type="caution">
    <text evidence="1">The sequence shown here is derived from an EMBL/GenBank/DDBJ whole genome shotgun (WGS) entry which is preliminary data.</text>
</comment>
<reference evidence="1 2" key="1">
    <citation type="submission" date="2021-06" db="EMBL/GenBank/DDBJ databases">
        <title>Caerostris extrusa draft genome.</title>
        <authorList>
            <person name="Kono N."/>
            <person name="Arakawa K."/>
        </authorList>
    </citation>
    <scope>NUCLEOTIDE SEQUENCE [LARGE SCALE GENOMIC DNA]</scope>
</reference>
<accession>A0AAV4X8I8</accession>
<evidence type="ECO:0000313" key="1">
    <source>
        <dbReference type="EMBL" id="GIY90271.1"/>
    </source>
</evidence>
<evidence type="ECO:0000313" key="2">
    <source>
        <dbReference type="Proteomes" id="UP001054945"/>
    </source>
</evidence>
<gene>
    <name evidence="1" type="ORF">CEXT_232541</name>
</gene>
<proteinExistence type="predicted"/>
<keyword evidence="2" id="KW-1185">Reference proteome</keyword>